<dbReference type="EMBL" id="JAVDWN010000034">
    <property type="protein sequence ID" value="MDR7166233.1"/>
    <property type="molecule type" value="Genomic_DNA"/>
</dbReference>
<reference evidence="1" key="1">
    <citation type="submission" date="2023-07" db="EMBL/GenBank/DDBJ databases">
        <title>Sorghum-associated microbial communities from plants grown in Nebraska, USA.</title>
        <authorList>
            <person name="Schachtman D."/>
        </authorList>
    </citation>
    <scope>NUCLEOTIDE SEQUENCE</scope>
    <source>
        <strain evidence="1">BE261</strain>
    </source>
</reference>
<organism evidence="1 2">
    <name type="scientific">Pseudarthrobacter oxydans</name>
    <name type="common">Arthrobacter oxydans</name>
    <dbReference type="NCBI Taxonomy" id="1671"/>
    <lineage>
        <taxon>Bacteria</taxon>
        <taxon>Bacillati</taxon>
        <taxon>Actinomycetota</taxon>
        <taxon>Actinomycetes</taxon>
        <taxon>Micrococcales</taxon>
        <taxon>Micrococcaceae</taxon>
        <taxon>Pseudarthrobacter</taxon>
    </lineage>
</organism>
<dbReference type="InterPro" id="IPR049675">
    <property type="entry name" value="QatB"/>
</dbReference>
<dbReference type="Proteomes" id="UP001262032">
    <property type="component" value="Unassembled WGS sequence"/>
</dbReference>
<evidence type="ECO:0000313" key="2">
    <source>
        <dbReference type="Proteomes" id="UP001262032"/>
    </source>
</evidence>
<proteinExistence type="predicted"/>
<dbReference type="AlphaFoldDB" id="A0AAW8NJX7"/>
<accession>A0AAW8NJX7</accession>
<comment type="caution">
    <text evidence="1">The sequence shown here is derived from an EMBL/GenBank/DDBJ whole genome shotgun (WGS) entry which is preliminary data.</text>
</comment>
<protein>
    <submittedName>
        <fullName evidence="1">Uncharacterized protein</fullName>
    </submittedName>
</protein>
<name>A0AAW8NJX7_PSEOX</name>
<sequence>MPDGTELRDAIIAGGNDVNVVLDAIADAASPIDGTQDKEASRRAVRDSLSELLVKYPDADLAALTDVQRLFVIERYAALDVYGRFCLDLQKTVMEKASDAATGLRRLKSIREFVVQQVAAAFRAVRERGLATDTRSIARLTSEALKETLAVFEEYTT</sequence>
<gene>
    <name evidence="1" type="ORF">J2X12_004287</name>
</gene>
<evidence type="ECO:0000313" key="1">
    <source>
        <dbReference type="EMBL" id="MDR7166233.1"/>
    </source>
</evidence>
<dbReference type="NCBIfam" id="NF041924">
    <property type="entry name" value="QatB"/>
    <property type="match status" value="1"/>
</dbReference>